<protein>
    <recommendedName>
        <fullName evidence="4">Secreted protein</fullName>
    </recommendedName>
</protein>
<evidence type="ECO:0000313" key="3">
    <source>
        <dbReference type="Proteomes" id="UP000092565"/>
    </source>
</evidence>
<name>A0A1B0ZR03_9RHOB</name>
<dbReference type="EMBL" id="CP015124">
    <property type="protein sequence ID" value="ANP36596.1"/>
    <property type="molecule type" value="Genomic_DNA"/>
</dbReference>
<evidence type="ECO:0000256" key="1">
    <source>
        <dbReference type="SAM" id="SignalP"/>
    </source>
</evidence>
<evidence type="ECO:0008006" key="4">
    <source>
        <dbReference type="Google" id="ProtNLM"/>
    </source>
</evidence>
<dbReference type="Proteomes" id="UP000092565">
    <property type="component" value="Chromosome"/>
</dbReference>
<keyword evidence="1" id="KW-0732">Signal</keyword>
<feature type="signal peptide" evidence="1">
    <location>
        <begin position="1"/>
        <end position="38"/>
    </location>
</feature>
<gene>
    <name evidence="2" type="ORF">JL2886_01688</name>
</gene>
<accession>A0A1B0ZR03</accession>
<evidence type="ECO:0000313" key="2">
    <source>
        <dbReference type="EMBL" id="ANP36596.1"/>
    </source>
</evidence>
<proteinExistence type="predicted"/>
<keyword evidence="3" id="KW-1185">Reference proteome</keyword>
<organism evidence="2 3">
    <name type="scientific">Phaeobacter gallaeciensis</name>
    <dbReference type="NCBI Taxonomy" id="60890"/>
    <lineage>
        <taxon>Bacteria</taxon>
        <taxon>Pseudomonadati</taxon>
        <taxon>Pseudomonadota</taxon>
        <taxon>Alphaproteobacteria</taxon>
        <taxon>Rhodobacterales</taxon>
        <taxon>Roseobacteraceae</taxon>
        <taxon>Phaeobacter</taxon>
    </lineage>
</organism>
<feature type="chain" id="PRO_5008518011" description="Secreted protein" evidence="1">
    <location>
        <begin position="39"/>
        <end position="138"/>
    </location>
</feature>
<reference evidence="2 3" key="1">
    <citation type="submission" date="2016-04" db="EMBL/GenBank/DDBJ databases">
        <authorList>
            <person name="Evans L.H."/>
            <person name="Alamgir A."/>
            <person name="Owens N."/>
            <person name="Weber N.D."/>
            <person name="Virtaneva K."/>
            <person name="Barbian K."/>
            <person name="Babar A."/>
            <person name="Rosenke K."/>
        </authorList>
    </citation>
    <scope>NUCLEOTIDE SEQUENCE [LARGE SCALE GENOMIC DNA]</scope>
    <source>
        <strain evidence="2 3">JL2886</strain>
    </source>
</reference>
<dbReference type="AlphaFoldDB" id="A0A1B0ZR03"/>
<sequence length="138" mass="14720">MTCARRLLRYTGGMTRVSLIACSLAAATICLGAGPADAEDWNLKPADQPFAPSELAALPGQAFVFFDDGEARFGKDGAYSYTNSAANGGATSWGSYRIAQDGSVCIDYVDGFSRCDLYVHSHGRVVLINQAGDRFPVR</sequence>